<protein>
    <submittedName>
        <fullName evidence="1">Uncharacterized protein</fullName>
    </submittedName>
</protein>
<gene>
    <name evidence="1" type="ordered locus">Sgly_1847</name>
</gene>
<organism evidence="1 2">
    <name type="scientific">Syntrophobotulus glycolicus (strain DSM 8271 / FlGlyR)</name>
    <dbReference type="NCBI Taxonomy" id="645991"/>
    <lineage>
        <taxon>Bacteria</taxon>
        <taxon>Bacillati</taxon>
        <taxon>Bacillota</taxon>
        <taxon>Clostridia</taxon>
        <taxon>Eubacteriales</taxon>
        <taxon>Desulfitobacteriaceae</taxon>
        <taxon>Syntrophobotulus</taxon>
    </lineage>
</organism>
<dbReference type="OrthoDB" id="1809334at2"/>
<name>F0T057_SYNGF</name>
<evidence type="ECO:0000313" key="2">
    <source>
        <dbReference type="Proteomes" id="UP000007488"/>
    </source>
</evidence>
<sequence>MKTSGLLIIYISENEDFDLWRVLSQVSPEERNASVKNALRSTLLKNNNAFIPQIRKETGVPQDAGVLKEVAASQDQAGIPKSLIQETEILDSEISNQVTGSTIPQFNSFNLEDFNLNDLYSEKPATQISFELVETAETPAPSEEQTVLPGLTNLINNIGEEEDPVLVDFIKSKREAEES</sequence>
<dbReference type="HOGENOM" id="CLU_1575881_0_0_9"/>
<dbReference type="AlphaFoldDB" id="F0T057"/>
<proteinExistence type="predicted"/>
<dbReference type="EMBL" id="CP002547">
    <property type="protein sequence ID" value="ADY56144.1"/>
    <property type="molecule type" value="Genomic_DNA"/>
</dbReference>
<dbReference type="Proteomes" id="UP000007488">
    <property type="component" value="Chromosome"/>
</dbReference>
<reference evidence="2" key="2">
    <citation type="submission" date="2011-02" db="EMBL/GenBank/DDBJ databases">
        <title>The complete genome of Syntrophobotulus glycolicus DSM 8271.</title>
        <authorList>
            <person name="Lucas S."/>
            <person name="Copeland A."/>
            <person name="Lapidus A."/>
            <person name="Bruce D."/>
            <person name="Goodwin L."/>
            <person name="Pitluck S."/>
            <person name="Kyrpides N."/>
            <person name="Mavromatis K."/>
            <person name="Pagani I."/>
            <person name="Ivanova N."/>
            <person name="Mikhailova N."/>
            <person name="Chertkov O."/>
            <person name="Held B."/>
            <person name="Detter J.C."/>
            <person name="Tapia R."/>
            <person name="Han C."/>
            <person name="Land M."/>
            <person name="Hauser L."/>
            <person name="Markowitz V."/>
            <person name="Cheng J.-F."/>
            <person name="Hugenholtz P."/>
            <person name="Woyke T."/>
            <person name="Wu D."/>
            <person name="Spring S."/>
            <person name="Schroeder M."/>
            <person name="Brambilla E."/>
            <person name="Klenk H.-P."/>
            <person name="Eisen J.A."/>
        </authorList>
    </citation>
    <scope>NUCLEOTIDE SEQUENCE [LARGE SCALE GENOMIC DNA]</scope>
    <source>
        <strain evidence="2">DSM 8271 / FlGlyR</strain>
    </source>
</reference>
<dbReference type="KEGG" id="sgy:Sgly_1847"/>
<reference evidence="1 2" key="1">
    <citation type="journal article" date="2011" name="Stand. Genomic Sci.">
        <title>Complete genome sequence of Syntrophobotulus glycolicus type strain (FlGlyR).</title>
        <authorList>
            <person name="Han C."/>
            <person name="Mwirichia R."/>
            <person name="Chertkov O."/>
            <person name="Held B."/>
            <person name="Lapidus A."/>
            <person name="Nolan M."/>
            <person name="Lucas S."/>
            <person name="Hammon N."/>
            <person name="Deshpande S."/>
            <person name="Cheng J.F."/>
            <person name="Tapia R."/>
            <person name="Goodwin L."/>
            <person name="Pitluck S."/>
            <person name="Huntemann M."/>
            <person name="Liolios K."/>
            <person name="Ivanova N."/>
            <person name="Pagani I."/>
            <person name="Mavromatis K."/>
            <person name="Ovchinikova G."/>
            <person name="Pati A."/>
            <person name="Chen A."/>
            <person name="Palaniappan K."/>
            <person name="Land M."/>
            <person name="Hauser L."/>
            <person name="Brambilla E.M."/>
            <person name="Rohde M."/>
            <person name="Spring S."/>
            <person name="Sikorski J."/>
            <person name="Goker M."/>
            <person name="Woyke T."/>
            <person name="Bristow J."/>
            <person name="Eisen J.A."/>
            <person name="Markowitz V."/>
            <person name="Hugenholtz P."/>
            <person name="Kyrpides N.C."/>
            <person name="Klenk H.P."/>
            <person name="Detter J.C."/>
        </authorList>
    </citation>
    <scope>NUCLEOTIDE SEQUENCE [LARGE SCALE GENOMIC DNA]</scope>
    <source>
        <strain evidence="2">DSM 8271 / FlGlyR</strain>
    </source>
</reference>
<evidence type="ECO:0000313" key="1">
    <source>
        <dbReference type="EMBL" id="ADY56144.1"/>
    </source>
</evidence>
<accession>F0T057</accession>
<keyword evidence="2" id="KW-1185">Reference proteome</keyword>
<dbReference type="eggNOG" id="ENOG502ZQ97">
    <property type="taxonomic scope" value="Bacteria"/>
</dbReference>
<dbReference type="STRING" id="645991.Sgly_1847"/>
<dbReference type="RefSeq" id="WP_013625012.1">
    <property type="nucleotide sequence ID" value="NC_015172.1"/>
</dbReference>